<keyword evidence="2" id="KW-0808">Transferase</keyword>
<dbReference type="AlphaFoldDB" id="A0A7I9VA80"/>
<dbReference type="Pfam" id="PF13302">
    <property type="entry name" value="Acetyltransf_3"/>
    <property type="match status" value="1"/>
</dbReference>
<dbReference type="RefSeq" id="WP_161895972.1">
    <property type="nucleotide sequence ID" value="NZ_BJOV01000005.1"/>
</dbReference>
<dbReference type="PANTHER" id="PTHR43415:SF6">
    <property type="entry name" value="SPERMIDINE N(1)-ACETYLTRANSFERASE"/>
    <property type="match status" value="1"/>
</dbReference>
<dbReference type="InterPro" id="IPR000182">
    <property type="entry name" value="GNAT_dom"/>
</dbReference>
<dbReference type="Gene3D" id="3.40.630.30">
    <property type="match status" value="1"/>
</dbReference>
<dbReference type="SUPFAM" id="SSF55729">
    <property type="entry name" value="Acyl-CoA N-acyltransferases (Nat)"/>
    <property type="match status" value="1"/>
</dbReference>
<dbReference type="Proteomes" id="UP000444960">
    <property type="component" value="Unassembled WGS sequence"/>
</dbReference>
<dbReference type="PANTHER" id="PTHR43415">
    <property type="entry name" value="SPERMIDINE N(1)-ACETYLTRANSFERASE"/>
    <property type="match status" value="1"/>
</dbReference>
<dbReference type="PROSITE" id="PS51186">
    <property type="entry name" value="GNAT"/>
    <property type="match status" value="1"/>
</dbReference>
<sequence>MAVTLRAQEVTDVEFLHSLFSDPEVVRYWFVEPYVTRTDFETKFEARRGDRTARRFIIDDDGEAVGIVELVDIRETHRNCEFQIIVAPGRQGHGYAQTATTLILDYAFKTLNLHKVYLQVDDENEGAIHVYRKCGFQVEGHQREEFWVDGGYHDATRMVVFASDPRPEA</sequence>
<feature type="domain" description="N-acetyltransferase" evidence="1">
    <location>
        <begin position="3"/>
        <end position="163"/>
    </location>
</feature>
<evidence type="ECO:0000313" key="3">
    <source>
        <dbReference type="Proteomes" id="UP000444960"/>
    </source>
</evidence>
<protein>
    <submittedName>
        <fullName evidence="2">Diamine N-acetyltransferase</fullName>
    </submittedName>
</protein>
<dbReference type="EMBL" id="BJOV01000005">
    <property type="protein sequence ID" value="GEE02288.1"/>
    <property type="molecule type" value="Genomic_DNA"/>
</dbReference>
<keyword evidence="3" id="KW-1185">Reference proteome</keyword>
<organism evidence="2 3">
    <name type="scientific">Gordonia spumicola</name>
    <dbReference type="NCBI Taxonomy" id="589161"/>
    <lineage>
        <taxon>Bacteria</taxon>
        <taxon>Bacillati</taxon>
        <taxon>Actinomycetota</taxon>
        <taxon>Actinomycetes</taxon>
        <taxon>Mycobacteriales</taxon>
        <taxon>Gordoniaceae</taxon>
        <taxon>Gordonia</taxon>
    </lineage>
</organism>
<name>A0A7I9VA80_9ACTN</name>
<comment type="caution">
    <text evidence="2">The sequence shown here is derived from an EMBL/GenBank/DDBJ whole genome shotgun (WGS) entry which is preliminary data.</text>
</comment>
<evidence type="ECO:0000313" key="2">
    <source>
        <dbReference type="EMBL" id="GEE02288.1"/>
    </source>
</evidence>
<dbReference type="InterPro" id="IPR016181">
    <property type="entry name" value="Acyl_CoA_acyltransferase"/>
</dbReference>
<evidence type="ECO:0000259" key="1">
    <source>
        <dbReference type="PROSITE" id="PS51186"/>
    </source>
</evidence>
<dbReference type="OrthoDB" id="9814648at2"/>
<reference evidence="3" key="1">
    <citation type="submission" date="2019-06" db="EMBL/GenBank/DDBJ databases">
        <title>Gordonia isolated from sludge of a wastewater treatment plant.</title>
        <authorList>
            <person name="Tamura T."/>
            <person name="Aoyama K."/>
            <person name="Kang Y."/>
            <person name="Saito S."/>
            <person name="Akiyama N."/>
            <person name="Yazawa K."/>
            <person name="Gonoi T."/>
            <person name="Mikami Y."/>
        </authorList>
    </citation>
    <scope>NUCLEOTIDE SEQUENCE [LARGE SCALE GENOMIC DNA]</scope>
    <source>
        <strain evidence="3">NBRC 107696</strain>
    </source>
</reference>
<dbReference type="CDD" id="cd04301">
    <property type="entry name" value="NAT_SF"/>
    <property type="match status" value="1"/>
</dbReference>
<gene>
    <name evidence="2" type="primary">speG</name>
    <name evidence="2" type="ORF">nbrc107696_27340</name>
</gene>
<accession>A0A7I9VA80</accession>
<proteinExistence type="predicted"/>
<dbReference type="GO" id="GO:0004145">
    <property type="term" value="F:diamine N-acetyltransferase activity"/>
    <property type="evidence" value="ECO:0007669"/>
    <property type="project" value="TreeGrafter"/>
</dbReference>